<evidence type="ECO:0000313" key="2">
    <source>
        <dbReference type="Proteomes" id="UP000619761"/>
    </source>
</evidence>
<accession>A0ABQ3B5L9</accession>
<protein>
    <recommendedName>
        <fullName evidence="3">Transcriptional regulator</fullName>
    </recommendedName>
</protein>
<reference evidence="2" key="1">
    <citation type="journal article" date="2019" name="Int. J. Syst. Evol. Microbiol.">
        <title>The Global Catalogue of Microorganisms (GCM) 10K type strain sequencing project: providing services to taxonomists for standard genome sequencing and annotation.</title>
        <authorList>
            <consortium name="The Broad Institute Genomics Platform"/>
            <consortium name="The Broad Institute Genome Sequencing Center for Infectious Disease"/>
            <person name="Wu L."/>
            <person name="Ma J."/>
        </authorList>
    </citation>
    <scope>NUCLEOTIDE SEQUENCE [LARGE SCALE GENOMIC DNA]</scope>
    <source>
        <strain evidence="2">KCTC 32239</strain>
    </source>
</reference>
<keyword evidence="2" id="KW-1185">Reference proteome</keyword>
<dbReference type="InterPro" id="IPR002187">
    <property type="entry name" value="N-reg_PII"/>
</dbReference>
<comment type="caution">
    <text evidence="1">The sequence shown here is derived from an EMBL/GenBank/DDBJ whole genome shotgun (WGS) entry which is preliminary data.</text>
</comment>
<sequence>MKLITAFLHHVKVNAVVDALNDAGYRNLILQDVRGTLTPLDEFERVYSAEARLVISEAKLSIACDDNEVDTIANIIRLAGKIGDGISGWVYVSAIEQALPIGGDVIQTQ</sequence>
<name>A0ABQ3B5L9_9GAMM</name>
<dbReference type="SUPFAM" id="SSF54913">
    <property type="entry name" value="GlnB-like"/>
    <property type="match status" value="1"/>
</dbReference>
<dbReference type="RefSeq" id="WP_189419130.1">
    <property type="nucleotide sequence ID" value="NZ_BMYZ01000002.1"/>
</dbReference>
<dbReference type="InterPro" id="IPR011322">
    <property type="entry name" value="N-reg_PII-like_a/b"/>
</dbReference>
<dbReference type="SMART" id="SM00938">
    <property type="entry name" value="P-II"/>
    <property type="match status" value="1"/>
</dbReference>
<dbReference type="EMBL" id="BMYZ01000002">
    <property type="protein sequence ID" value="GGY79291.1"/>
    <property type="molecule type" value="Genomic_DNA"/>
</dbReference>
<dbReference type="Proteomes" id="UP000619761">
    <property type="component" value="Unassembled WGS sequence"/>
</dbReference>
<organism evidence="1 2">
    <name type="scientific">Cellvibrio zantedeschiae</name>
    <dbReference type="NCBI Taxonomy" id="1237077"/>
    <lineage>
        <taxon>Bacteria</taxon>
        <taxon>Pseudomonadati</taxon>
        <taxon>Pseudomonadota</taxon>
        <taxon>Gammaproteobacteria</taxon>
        <taxon>Cellvibrionales</taxon>
        <taxon>Cellvibrionaceae</taxon>
        <taxon>Cellvibrio</taxon>
    </lineage>
</organism>
<proteinExistence type="predicted"/>
<evidence type="ECO:0008006" key="3">
    <source>
        <dbReference type="Google" id="ProtNLM"/>
    </source>
</evidence>
<dbReference type="Pfam" id="PF00543">
    <property type="entry name" value="P-II"/>
    <property type="match status" value="1"/>
</dbReference>
<evidence type="ECO:0000313" key="1">
    <source>
        <dbReference type="EMBL" id="GGY79291.1"/>
    </source>
</evidence>
<dbReference type="InterPro" id="IPR015867">
    <property type="entry name" value="N-reg_PII/ATP_PRibTrfase_C"/>
</dbReference>
<gene>
    <name evidence="1" type="ORF">GCM10011613_25150</name>
</gene>
<dbReference type="Gene3D" id="3.30.70.120">
    <property type="match status" value="1"/>
</dbReference>
<dbReference type="PROSITE" id="PS51343">
    <property type="entry name" value="PII_GLNB_DOM"/>
    <property type="match status" value="1"/>
</dbReference>